<reference evidence="4 5" key="1">
    <citation type="journal article" date="2017" name="Clin. Infect. Dis.">
        <title>Simultaneous emergence of multidrug-resistant Candida auris on 3 continents confirmed by whole-genome sequencing and epidemiological analyses.</title>
        <authorList>
            <person name="Lockhart S.R."/>
            <person name="Etienne K.A."/>
            <person name="Vallabhaneni S."/>
            <person name="Farooqi J."/>
            <person name="Chowdhary A."/>
            <person name="Govender N.P."/>
            <person name="Colombo A.L."/>
            <person name="Calvo B."/>
            <person name="Cuomo C.A."/>
            <person name="Desjardins C.A."/>
            <person name="Berkow E.L."/>
            <person name="Castanheira M."/>
            <person name="Magobo R.E."/>
            <person name="Jabeen K."/>
            <person name="Asghar R.J."/>
            <person name="Meis J.F."/>
            <person name="Jackson B."/>
            <person name="Chiller T."/>
            <person name="Litvintseva A.P."/>
        </authorList>
    </citation>
    <scope>NUCLEOTIDE SEQUENCE [LARGE SCALE GENOMIC DNA]</scope>
    <source>
        <strain evidence="4 5">B8441</strain>
    </source>
</reference>
<keyword evidence="5" id="KW-1185">Reference proteome</keyword>
<dbReference type="AlphaFoldDB" id="A0AAW0VEZ0"/>
<feature type="region of interest" description="Disordered" evidence="1">
    <location>
        <begin position="28"/>
        <end position="140"/>
    </location>
</feature>
<organism evidence="4 5">
    <name type="scientific">Candidozyma auris</name>
    <name type="common">Yeast</name>
    <name type="synonym">Candida auris</name>
    <dbReference type="NCBI Taxonomy" id="498019"/>
    <lineage>
        <taxon>Eukaryota</taxon>
        <taxon>Fungi</taxon>
        <taxon>Dikarya</taxon>
        <taxon>Ascomycota</taxon>
        <taxon>Saccharomycotina</taxon>
        <taxon>Pichiomycetes</taxon>
        <taxon>Metschnikowiaceae</taxon>
        <taxon>Candidozyma</taxon>
    </lineage>
</organism>
<feature type="domain" description="DNA repair protein rhp7 treble clef" evidence="2">
    <location>
        <begin position="144"/>
        <end position="182"/>
    </location>
</feature>
<feature type="compositionally biased region" description="Low complexity" evidence="1">
    <location>
        <begin position="49"/>
        <end position="71"/>
    </location>
</feature>
<dbReference type="Pfam" id="PF25372">
    <property type="entry name" value="DUF7885"/>
    <property type="match status" value="1"/>
</dbReference>
<sequence length="636" mass="71980">MVRKARPSGVRGPNSALTEFLRVEGITDAFRQRQNRQRDENNSGTEEVTSSPAESPRRSSSTPRRSRSGTPQNSRRNAPLDEEERQIREAGRQKRRASKRIRNGDARGDPDSGSDSSSSDDYASENDDDYDLDDDVEDNSKKYGEEDMCAECGNPFTLSVYSRYVDDLKGYLCDDCNEELKKREKNARRNELNARKKRKKLAAALLDKKTVRIPKLQDICIKVITQNINDVEALGDIGQSNMNKISRILSKNRSLDDSTISLFLNPDLRELEFWDCSNVSSHSFNQIAAYCAQLQSLTLFMCGQLHNDNLVYFKDKLNSLTKLSLDGPFLISNPMWQDFFEQAETEITQFEIRNTHRFGSDAFLSLMEKRGPHLTSLKLSRLDGLDSTAIYELIPHYITAAKLTELEISYPHKPEIITDELMIHILAITGESLTYLNVDGCSNLTDEFFKEGVAKFCPRLEHLSMRGLDLLTTEEFVEGFKEFAIINSGGLVTVDLTKCRGLGDDAIYKLLGHSSQTLVDLSLNSLDLLSKDFLVQIMTKDESKTKRLLKQAIEDGVNDNVESEGEKQHYYRYIHLPLLTRLDVGFVRSFDDEVASKFSECCPKLTILEVFGDNKCTVKAKVRTDLLVIGRQGDLA</sequence>
<name>A0AAW0VEZ0_CANAR</name>
<dbReference type="GO" id="GO:0019005">
    <property type="term" value="C:SCF ubiquitin ligase complex"/>
    <property type="evidence" value="ECO:0007669"/>
    <property type="project" value="TreeGrafter"/>
</dbReference>
<dbReference type="Proteomes" id="UP000230249">
    <property type="component" value="Unassembled WGS sequence"/>
</dbReference>
<reference evidence="4 5" key="2">
    <citation type="journal article" date="2018" name="Nat. Commun.">
        <title>Genomic insights into multidrug-resistance, mating and virulence in Candida auris and related emerging species.</title>
        <authorList>
            <person name="Munoz J.F."/>
            <person name="Gade L."/>
            <person name="Chow N.A."/>
            <person name="Loparev V.N."/>
            <person name="Juieng P."/>
            <person name="Berkow E.L."/>
            <person name="Farrer R.A."/>
            <person name="Litvintseva A.P."/>
            <person name="Cuomo C.A."/>
        </authorList>
    </citation>
    <scope>GENOME REANNOTATION</scope>
    <source>
        <strain evidence="4 5">B8441</strain>
    </source>
</reference>
<feature type="compositionally biased region" description="Low complexity" evidence="1">
    <location>
        <begin position="111"/>
        <end position="121"/>
    </location>
</feature>
<evidence type="ECO:0000256" key="1">
    <source>
        <dbReference type="SAM" id="MobiDB-lite"/>
    </source>
</evidence>
<dbReference type="InterPro" id="IPR056451">
    <property type="entry name" value="Znf_Tbcl_Rhp7"/>
</dbReference>
<evidence type="ECO:0000313" key="5">
    <source>
        <dbReference type="Proteomes" id="UP000230249"/>
    </source>
</evidence>
<gene>
    <name evidence="4" type="ORF">B9J08_02121</name>
</gene>
<evidence type="ECO:0000259" key="3">
    <source>
        <dbReference type="Pfam" id="PF25372"/>
    </source>
</evidence>
<dbReference type="Gene3D" id="3.80.10.10">
    <property type="entry name" value="Ribonuclease Inhibitor"/>
    <property type="match status" value="2"/>
</dbReference>
<dbReference type="PANTHER" id="PTHR13318:SF247">
    <property type="entry name" value="GH16156P"/>
    <property type="match status" value="1"/>
</dbReference>
<dbReference type="EMBL" id="PEKT03000002">
    <property type="protein sequence ID" value="KAK8440828.1"/>
    <property type="molecule type" value="Genomic_DNA"/>
</dbReference>
<dbReference type="SMART" id="SM00367">
    <property type="entry name" value="LRR_CC"/>
    <property type="match status" value="4"/>
</dbReference>
<dbReference type="InterPro" id="IPR006553">
    <property type="entry name" value="Leu-rich_rpt_Cys-con_subtyp"/>
</dbReference>
<proteinExistence type="predicted"/>
<evidence type="ECO:0008006" key="6">
    <source>
        <dbReference type="Google" id="ProtNLM"/>
    </source>
</evidence>
<accession>A0AAW0VEZ0</accession>
<dbReference type="Pfam" id="PF23550">
    <property type="entry name" value="zf_Tbcl_Rhp7"/>
    <property type="match status" value="1"/>
</dbReference>
<dbReference type="SUPFAM" id="SSF52047">
    <property type="entry name" value="RNI-like"/>
    <property type="match status" value="1"/>
</dbReference>
<feature type="domain" description="F-box/LRR-repeat protein 15-like leucin rich repeat" evidence="3">
    <location>
        <begin position="248"/>
        <end position="322"/>
    </location>
</feature>
<feature type="compositionally biased region" description="Acidic residues" evidence="1">
    <location>
        <begin position="122"/>
        <end position="137"/>
    </location>
</feature>
<dbReference type="PANTHER" id="PTHR13318">
    <property type="entry name" value="PARTNER OF PAIRED, ISOFORM B-RELATED"/>
    <property type="match status" value="1"/>
</dbReference>
<evidence type="ECO:0000313" key="4">
    <source>
        <dbReference type="EMBL" id="KAK8440828.1"/>
    </source>
</evidence>
<protein>
    <recommendedName>
        <fullName evidence="6">DNA repair protein RAD7</fullName>
    </recommendedName>
</protein>
<evidence type="ECO:0000259" key="2">
    <source>
        <dbReference type="Pfam" id="PF23550"/>
    </source>
</evidence>
<comment type="caution">
    <text evidence="4">The sequence shown here is derived from an EMBL/GenBank/DDBJ whole genome shotgun (WGS) entry which is preliminary data.</text>
</comment>
<dbReference type="GO" id="GO:0031146">
    <property type="term" value="P:SCF-dependent proteasomal ubiquitin-dependent protein catabolic process"/>
    <property type="evidence" value="ECO:0007669"/>
    <property type="project" value="TreeGrafter"/>
</dbReference>
<dbReference type="InterPro" id="IPR057207">
    <property type="entry name" value="FBXL15_LRR"/>
</dbReference>
<dbReference type="InterPro" id="IPR032675">
    <property type="entry name" value="LRR_dom_sf"/>
</dbReference>